<accession>A0AAN8NPU0</accession>
<keyword evidence="2" id="KW-0677">Repeat</keyword>
<evidence type="ECO:0000256" key="3">
    <source>
        <dbReference type="ARBA" id="ARBA00023273"/>
    </source>
</evidence>
<dbReference type="Proteomes" id="UP001372834">
    <property type="component" value="Unassembled WGS sequence"/>
</dbReference>
<dbReference type="EMBL" id="JAWJWE010000038">
    <property type="protein sequence ID" value="KAK6623740.1"/>
    <property type="molecule type" value="Genomic_DNA"/>
</dbReference>
<dbReference type="InterPro" id="IPR001478">
    <property type="entry name" value="PDZ"/>
</dbReference>
<feature type="domain" description="PDZ" evidence="5">
    <location>
        <begin position="202"/>
        <end position="276"/>
    </location>
</feature>
<organism evidence="6 7">
    <name type="scientific">Polyplax serrata</name>
    <name type="common">Common mouse louse</name>
    <dbReference type="NCBI Taxonomy" id="468196"/>
    <lineage>
        <taxon>Eukaryota</taxon>
        <taxon>Metazoa</taxon>
        <taxon>Ecdysozoa</taxon>
        <taxon>Arthropoda</taxon>
        <taxon>Hexapoda</taxon>
        <taxon>Insecta</taxon>
        <taxon>Pterygota</taxon>
        <taxon>Neoptera</taxon>
        <taxon>Paraneoptera</taxon>
        <taxon>Psocodea</taxon>
        <taxon>Troctomorpha</taxon>
        <taxon>Phthiraptera</taxon>
        <taxon>Anoplura</taxon>
        <taxon>Polyplacidae</taxon>
        <taxon>Polyplax</taxon>
    </lineage>
</organism>
<protein>
    <recommendedName>
        <fullName evidence="5">PDZ domain-containing protein</fullName>
    </recommendedName>
</protein>
<dbReference type="CDD" id="cd00136">
    <property type="entry name" value="PDZ_canonical"/>
    <property type="match status" value="1"/>
</dbReference>
<dbReference type="GO" id="GO:0005929">
    <property type="term" value="C:cilium"/>
    <property type="evidence" value="ECO:0007669"/>
    <property type="project" value="TreeGrafter"/>
</dbReference>
<evidence type="ECO:0000256" key="2">
    <source>
        <dbReference type="ARBA" id="ARBA00022737"/>
    </source>
</evidence>
<dbReference type="GO" id="GO:0032426">
    <property type="term" value="C:stereocilium tip"/>
    <property type="evidence" value="ECO:0007669"/>
    <property type="project" value="TreeGrafter"/>
</dbReference>
<dbReference type="GO" id="GO:0002142">
    <property type="term" value="C:stereocilia ankle link complex"/>
    <property type="evidence" value="ECO:0007669"/>
    <property type="project" value="TreeGrafter"/>
</dbReference>
<dbReference type="PANTHER" id="PTHR23116:SF29">
    <property type="entry name" value="PDZ DOMAIN-CONTAINING PROTEIN 7"/>
    <property type="match status" value="1"/>
</dbReference>
<dbReference type="GO" id="GO:0005886">
    <property type="term" value="C:plasma membrane"/>
    <property type="evidence" value="ECO:0007669"/>
    <property type="project" value="TreeGrafter"/>
</dbReference>
<gene>
    <name evidence="6" type="ORF">RUM43_009593</name>
</gene>
<comment type="caution">
    <text evidence="6">The sequence shown here is derived from an EMBL/GenBank/DDBJ whole genome shotgun (WGS) entry which is preliminary data.</text>
</comment>
<feature type="region of interest" description="Disordered" evidence="4">
    <location>
        <begin position="126"/>
        <end position="188"/>
    </location>
</feature>
<reference evidence="6 7" key="1">
    <citation type="submission" date="2023-10" db="EMBL/GenBank/DDBJ databases">
        <title>Genomes of two closely related lineages of the louse Polyplax serrata with different host specificities.</title>
        <authorList>
            <person name="Martinu J."/>
            <person name="Tarabai H."/>
            <person name="Stefka J."/>
            <person name="Hypsa V."/>
        </authorList>
    </citation>
    <scope>NUCLEOTIDE SEQUENCE [LARGE SCALE GENOMIC DNA]</scope>
    <source>
        <strain evidence="6">HR10_N</strain>
    </source>
</reference>
<dbReference type="InterPro" id="IPR036034">
    <property type="entry name" value="PDZ_sf"/>
</dbReference>
<proteinExistence type="predicted"/>
<dbReference type="PANTHER" id="PTHR23116">
    <property type="entry name" value="PDZ DOMAIN CONTAINING WHIRLIN AND HARMONIN-RELATED"/>
    <property type="match status" value="1"/>
</dbReference>
<evidence type="ECO:0000259" key="5">
    <source>
        <dbReference type="PROSITE" id="PS50106"/>
    </source>
</evidence>
<dbReference type="SUPFAM" id="SSF50156">
    <property type="entry name" value="PDZ domain-like"/>
    <property type="match status" value="2"/>
</dbReference>
<dbReference type="InterPro" id="IPR033028">
    <property type="entry name" value="Whirlin_HN-like_dom2"/>
</dbReference>
<keyword evidence="3" id="KW-0966">Cell projection</keyword>
<dbReference type="Pfam" id="PF00595">
    <property type="entry name" value="PDZ"/>
    <property type="match status" value="2"/>
</dbReference>
<dbReference type="Gene3D" id="2.30.42.10">
    <property type="match status" value="2"/>
</dbReference>
<feature type="compositionally biased region" description="Polar residues" evidence="4">
    <location>
        <begin position="126"/>
        <end position="145"/>
    </location>
</feature>
<dbReference type="InterPro" id="IPR051844">
    <property type="entry name" value="USH2_Complex_Protein"/>
</dbReference>
<dbReference type="PROSITE" id="PS50106">
    <property type="entry name" value="PDZ"/>
    <property type="match status" value="2"/>
</dbReference>
<evidence type="ECO:0000256" key="1">
    <source>
        <dbReference type="ARBA" id="ARBA00004316"/>
    </source>
</evidence>
<dbReference type="AlphaFoldDB" id="A0AAN8NPU0"/>
<dbReference type="SMART" id="SM00228">
    <property type="entry name" value="PDZ"/>
    <property type="match status" value="2"/>
</dbReference>
<dbReference type="Gene3D" id="1.20.1160.20">
    <property type="match status" value="1"/>
</dbReference>
<dbReference type="CDD" id="cd07357">
    <property type="entry name" value="HN_L-whirlin_R2_like"/>
    <property type="match status" value="1"/>
</dbReference>
<name>A0AAN8NPU0_POLSC</name>
<evidence type="ECO:0000313" key="7">
    <source>
        <dbReference type="Proteomes" id="UP001372834"/>
    </source>
</evidence>
<feature type="domain" description="PDZ" evidence="5">
    <location>
        <begin position="357"/>
        <end position="425"/>
    </location>
</feature>
<dbReference type="FunFam" id="2.30.42.10:FF:000167">
    <property type="entry name" value="whirlin isoform X1"/>
    <property type="match status" value="1"/>
</dbReference>
<dbReference type="CDD" id="cd06741">
    <property type="entry name" value="PDZ2_FL-whirlin"/>
    <property type="match status" value="1"/>
</dbReference>
<sequence length="601" mass="66774">MADEEFGDLNLTQYSVSGRWLQNSNTSWMRYSHGTNFDGPNPGSNVPERFTSTKTSCCEGDIVSGSICSRAPGSVGQTRSRSGLYYSPPGTSYTIVERPSAVPVTATINPVHQQYADKSCGQKYSSAFHQSRSLTHSPRASSKTSGMKRPMSPEEVLNMFGSTPGKGKPPVRRSHSSTASPTPAPRHHYLYQNTHDDSIIRTVTMVQQPESGHGFGVCIKGGKDSEDGRLGVYISRVEEGSVAERVGLKPGDFILEVNGTPFNTISHEEALKMLKSCRKLSMTIQSPNALSQTLPLASPASVQAGGQWLVPQTYSWMDREGRPVSPPLEYARAVPPTILAPRWVYPTRSKESGSTRKVDINIETGQSLGLMIRGGLEYNLGIFITGVDKDSVAERAGLMVGDQILEVNGQSFMDVTHDEAVNQLKVHKRMTLLVRDVGKVPHSCTAYDDHHWQPCFSNSSTDHVLVGKDYCPALQMVQEKARVLLSRNELLSLSYYQEEYALRHMTIEAFVTVLLELLNTPEKHNLLTELREVILPQDRVRFDDLVYRRAPIESDRHGLHRRKGCEHPTQTSNFQDYLDVIQKSSDQTRSAFDVRLNTSQT</sequence>
<comment type="subcellular location">
    <subcellularLocation>
        <location evidence="1">Cell projection</location>
    </subcellularLocation>
</comment>
<evidence type="ECO:0000256" key="4">
    <source>
        <dbReference type="SAM" id="MobiDB-lite"/>
    </source>
</evidence>
<evidence type="ECO:0000313" key="6">
    <source>
        <dbReference type="EMBL" id="KAK6623740.1"/>
    </source>
</evidence>